<feature type="domain" description="AB hydrolase-1" evidence="9">
    <location>
        <begin position="133"/>
        <end position="434"/>
    </location>
</feature>
<accession>A0AAN6KVN9</accession>
<evidence type="ECO:0000256" key="2">
    <source>
        <dbReference type="ARBA" id="ARBA00022692"/>
    </source>
</evidence>
<feature type="compositionally biased region" description="Low complexity" evidence="8">
    <location>
        <begin position="658"/>
        <end position="674"/>
    </location>
</feature>
<feature type="region of interest" description="Disordered" evidence="8">
    <location>
        <begin position="476"/>
        <end position="508"/>
    </location>
</feature>
<evidence type="ECO:0000256" key="8">
    <source>
        <dbReference type="SAM" id="MobiDB-lite"/>
    </source>
</evidence>
<evidence type="ECO:0000256" key="5">
    <source>
        <dbReference type="ARBA" id="ARBA00022989"/>
    </source>
</evidence>
<dbReference type="FunFam" id="3.40.50.1820:FF:000095">
    <property type="entry name" value="Triglyceride lipase-cholesterol esterase"/>
    <property type="match status" value="1"/>
</dbReference>
<evidence type="ECO:0000256" key="1">
    <source>
        <dbReference type="ARBA" id="ARBA00004167"/>
    </source>
</evidence>
<name>A0AAN6KVN9_9PEZI</name>
<comment type="subcellular location">
    <subcellularLocation>
        <location evidence="1">Membrane</location>
        <topology evidence="1">Single-pass membrane protein</topology>
    </subcellularLocation>
</comment>
<dbReference type="SUPFAM" id="SSF53474">
    <property type="entry name" value="alpha/beta-Hydrolases"/>
    <property type="match status" value="1"/>
</dbReference>
<dbReference type="AlphaFoldDB" id="A0AAN6KVN9"/>
<dbReference type="GO" id="GO:0016042">
    <property type="term" value="P:lipid catabolic process"/>
    <property type="evidence" value="ECO:0007669"/>
    <property type="project" value="UniProtKB-KW"/>
</dbReference>
<evidence type="ECO:0000259" key="9">
    <source>
        <dbReference type="Pfam" id="PF00561"/>
    </source>
</evidence>
<dbReference type="Gene3D" id="3.40.50.1820">
    <property type="entry name" value="alpha/beta hydrolase"/>
    <property type="match status" value="1"/>
</dbReference>
<gene>
    <name evidence="10" type="primary">TGL1_1</name>
    <name evidence="10" type="ORF">LTR91_005350</name>
</gene>
<evidence type="ECO:0000256" key="7">
    <source>
        <dbReference type="ARBA" id="ARBA00023136"/>
    </source>
</evidence>
<feature type="region of interest" description="Disordered" evidence="8">
    <location>
        <begin position="529"/>
        <end position="637"/>
    </location>
</feature>
<evidence type="ECO:0000256" key="4">
    <source>
        <dbReference type="ARBA" id="ARBA00022963"/>
    </source>
</evidence>
<reference evidence="10" key="1">
    <citation type="submission" date="2023-06" db="EMBL/GenBank/DDBJ databases">
        <title>Black Yeasts Isolated from many extreme environments.</title>
        <authorList>
            <person name="Coleine C."/>
            <person name="Stajich J.E."/>
            <person name="Selbmann L."/>
        </authorList>
    </citation>
    <scope>NUCLEOTIDE SEQUENCE</scope>
    <source>
        <strain evidence="10">CCFEE 5200</strain>
    </source>
</reference>
<evidence type="ECO:0000256" key="6">
    <source>
        <dbReference type="ARBA" id="ARBA00023098"/>
    </source>
</evidence>
<feature type="region of interest" description="Disordered" evidence="8">
    <location>
        <begin position="658"/>
        <end position="758"/>
    </location>
</feature>
<feature type="compositionally biased region" description="Low complexity" evidence="8">
    <location>
        <begin position="717"/>
        <end position="735"/>
    </location>
</feature>
<keyword evidence="7" id="KW-0472">Membrane</keyword>
<feature type="compositionally biased region" description="Polar residues" evidence="8">
    <location>
        <begin position="594"/>
        <end position="610"/>
    </location>
</feature>
<dbReference type="GO" id="GO:0016020">
    <property type="term" value="C:membrane"/>
    <property type="evidence" value="ECO:0007669"/>
    <property type="project" value="UniProtKB-SubCell"/>
</dbReference>
<dbReference type="InterPro" id="IPR000073">
    <property type="entry name" value="AB_hydrolase_1"/>
</dbReference>
<dbReference type="Pfam" id="PF00561">
    <property type="entry name" value="Abhydrolase_1"/>
    <property type="match status" value="1"/>
</dbReference>
<keyword evidence="11" id="KW-1185">Reference proteome</keyword>
<sequence>MAPLPFIAPSKLTEYLTLTFSFTLLFLENIVRSITLLLPTPIIRFCYRSSRTLFNALSSPLSRKARNKKKSVSSPIAHAQDFVELCNLFGYYAEEHIVQTGDGYLLGLHRLGWKKGEEDAPVNAGPGTTQKKVVYLHHGLLMNSEVWVCLTEAQRCLPFVLVEQGYDVWLGNNRGNKYSKKSLHHSPTDTAFWNFSMDQFAFHDIPDSIAYILSTTSQASLSYIGFSQGTAQAFATLSIHPTLNAKIDVFVALAPAMAPPGLASGIVASLVKSNPSILFLAFGRRAILGSATMWQALLYPALFAWFIDKCLLYLFNWRTHNITPHQKLAAYPHLYSFTSTKSVVHWFQIIRHGTFQMYDDDEVITATNPFALLGGNGSQYYKVAKFPTRNIKTPIVLVYGGSDSLVDIERMLKELPRHTVARKIQKYEHLDLLWAADVDELVFPHVLEALEQYGSTPEKNRVASLGWRRTGRGTLDGAAWGSQGSTAASLAPGYDEDEDVGAHARSAHRTAGRAVNGISGPGLGGNVAGFDFGLGDRPSTAEEGLDESDDDEDDDHNDSSGRPRQFAHAPATARYDSPLPSRRHAGIASPPPRTSSTRAVRSPSLASESTIRQEHHTHHQRGGEGSGSGSGSPWSAKHRALLSPSRLRAEKRVSLLSASDDTAAAPPLDSPTLSNGTGSVGRHPRPEGWWSSGADEESGEEEKENRGSGGGGLPFTAGAKAGAKVGRGGLEMVAGAGMGGGGSGGPGARKRRRDAEPE</sequence>
<proteinExistence type="predicted"/>
<evidence type="ECO:0000256" key="3">
    <source>
        <dbReference type="ARBA" id="ARBA00022801"/>
    </source>
</evidence>
<organism evidence="10 11">
    <name type="scientific">Friedmanniomyces endolithicus</name>
    <dbReference type="NCBI Taxonomy" id="329885"/>
    <lineage>
        <taxon>Eukaryota</taxon>
        <taxon>Fungi</taxon>
        <taxon>Dikarya</taxon>
        <taxon>Ascomycota</taxon>
        <taxon>Pezizomycotina</taxon>
        <taxon>Dothideomycetes</taxon>
        <taxon>Dothideomycetidae</taxon>
        <taxon>Mycosphaerellales</taxon>
        <taxon>Teratosphaeriaceae</taxon>
        <taxon>Friedmanniomyces</taxon>
    </lineage>
</organism>
<evidence type="ECO:0000313" key="10">
    <source>
        <dbReference type="EMBL" id="KAK1001874.1"/>
    </source>
</evidence>
<feature type="compositionally biased region" description="Gly residues" evidence="8">
    <location>
        <begin position="736"/>
        <end position="747"/>
    </location>
</feature>
<keyword evidence="6" id="KW-0443">Lipid metabolism</keyword>
<comment type="caution">
    <text evidence="10">The sequence shown here is derived from an EMBL/GenBank/DDBJ whole genome shotgun (WGS) entry which is preliminary data.</text>
</comment>
<dbReference type="GO" id="GO:0004771">
    <property type="term" value="F:sterol ester esterase activity"/>
    <property type="evidence" value="ECO:0007669"/>
    <property type="project" value="UniProtKB-EC"/>
</dbReference>
<keyword evidence="2" id="KW-0812">Transmembrane</keyword>
<evidence type="ECO:0000313" key="11">
    <source>
        <dbReference type="Proteomes" id="UP001175353"/>
    </source>
</evidence>
<keyword evidence="3 10" id="KW-0378">Hydrolase</keyword>
<feature type="compositionally biased region" description="Acidic residues" evidence="8">
    <location>
        <begin position="543"/>
        <end position="556"/>
    </location>
</feature>
<dbReference type="EC" id="3.1.1.13" evidence="10"/>
<dbReference type="Proteomes" id="UP001175353">
    <property type="component" value="Unassembled WGS sequence"/>
</dbReference>
<keyword evidence="5" id="KW-1133">Transmembrane helix</keyword>
<keyword evidence="4" id="KW-0442">Lipid degradation</keyword>
<dbReference type="InterPro" id="IPR029058">
    <property type="entry name" value="AB_hydrolase_fold"/>
</dbReference>
<dbReference type="PANTHER" id="PTHR11005">
    <property type="entry name" value="LYSOSOMAL ACID LIPASE-RELATED"/>
    <property type="match status" value="1"/>
</dbReference>
<protein>
    <submittedName>
        <fullName evidence="10">Cholesterol esterase</fullName>
        <ecNumber evidence="10">3.1.1.13</ecNumber>
    </submittedName>
</protein>
<dbReference type="EMBL" id="JAUJLE010000033">
    <property type="protein sequence ID" value="KAK1001874.1"/>
    <property type="molecule type" value="Genomic_DNA"/>
</dbReference>